<dbReference type="PROSITE" id="PS50994">
    <property type="entry name" value="INTEGRASE"/>
    <property type="match status" value="1"/>
</dbReference>
<proteinExistence type="predicted"/>
<name>A0A9Q3H320_9BASI</name>
<gene>
    <name evidence="3" type="ORF">O181_029773</name>
</gene>
<dbReference type="GO" id="GO:0003723">
    <property type="term" value="F:RNA binding"/>
    <property type="evidence" value="ECO:0007669"/>
    <property type="project" value="UniProtKB-KW"/>
</dbReference>
<evidence type="ECO:0000256" key="1">
    <source>
        <dbReference type="ARBA" id="ARBA00022884"/>
    </source>
</evidence>
<evidence type="ECO:0000313" key="4">
    <source>
        <dbReference type="Proteomes" id="UP000765509"/>
    </source>
</evidence>
<sequence length="247" mass="29047">MTIIKKEGKSHTNEYELRRLALENYKINQAYDPEVASKIPIHRMETDWKKNLRFCEWALASGTPDKDYSVSEDAETHVLKIVIVDKYNKSFRFLPCHKEDTEIDPELLLWSKIITTCGVPKIIISDRNPKFRSEFWTNLYDMLETKPAFYTAYHPQTDEIVKRIIQKIEEINRTFCTYGMEDKDHDGYTHQWVKILPEIQLACITNQNSTTQQSASLVEKVEDVSMKLLLILLLIKISMSFLMKYKK</sequence>
<dbReference type="PANTHER" id="PTHR35046:SF9">
    <property type="entry name" value="RNA-DIRECTED DNA POLYMERASE"/>
    <property type="match status" value="1"/>
</dbReference>
<dbReference type="InterPro" id="IPR012337">
    <property type="entry name" value="RNaseH-like_sf"/>
</dbReference>
<reference evidence="3" key="1">
    <citation type="submission" date="2021-03" db="EMBL/GenBank/DDBJ databases">
        <title>Draft genome sequence of rust myrtle Austropuccinia psidii MF-1, a brazilian biotype.</title>
        <authorList>
            <person name="Quecine M.C."/>
            <person name="Pachon D.M.R."/>
            <person name="Bonatelli M.L."/>
            <person name="Correr F.H."/>
            <person name="Franceschini L.M."/>
            <person name="Leite T.F."/>
            <person name="Margarido G.R.A."/>
            <person name="Almeida C.A."/>
            <person name="Ferrarezi J.A."/>
            <person name="Labate C.A."/>
        </authorList>
    </citation>
    <scope>NUCLEOTIDE SEQUENCE</scope>
    <source>
        <strain evidence="3">MF-1</strain>
    </source>
</reference>
<dbReference type="PANTHER" id="PTHR35046">
    <property type="entry name" value="ZINC KNUCKLE (CCHC-TYPE) FAMILY PROTEIN"/>
    <property type="match status" value="1"/>
</dbReference>
<dbReference type="GO" id="GO:0015074">
    <property type="term" value="P:DNA integration"/>
    <property type="evidence" value="ECO:0007669"/>
    <property type="project" value="InterPro"/>
</dbReference>
<keyword evidence="4" id="KW-1185">Reference proteome</keyword>
<dbReference type="EMBL" id="AVOT02010392">
    <property type="protein sequence ID" value="MBW0490058.1"/>
    <property type="molecule type" value="Genomic_DNA"/>
</dbReference>
<dbReference type="AlphaFoldDB" id="A0A9Q3H320"/>
<dbReference type="InterPro" id="IPR001584">
    <property type="entry name" value="Integrase_cat-core"/>
</dbReference>
<accession>A0A9Q3H320</accession>
<evidence type="ECO:0000313" key="3">
    <source>
        <dbReference type="EMBL" id="MBW0490058.1"/>
    </source>
</evidence>
<dbReference type="Gene3D" id="3.30.420.10">
    <property type="entry name" value="Ribonuclease H-like superfamily/Ribonuclease H"/>
    <property type="match status" value="1"/>
</dbReference>
<feature type="domain" description="Integrase catalytic" evidence="2">
    <location>
        <begin position="36"/>
        <end position="170"/>
    </location>
</feature>
<comment type="caution">
    <text evidence="3">The sequence shown here is derived from an EMBL/GenBank/DDBJ whole genome shotgun (WGS) entry which is preliminary data.</text>
</comment>
<organism evidence="3 4">
    <name type="scientific">Austropuccinia psidii MF-1</name>
    <dbReference type="NCBI Taxonomy" id="1389203"/>
    <lineage>
        <taxon>Eukaryota</taxon>
        <taxon>Fungi</taxon>
        <taxon>Dikarya</taxon>
        <taxon>Basidiomycota</taxon>
        <taxon>Pucciniomycotina</taxon>
        <taxon>Pucciniomycetes</taxon>
        <taxon>Pucciniales</taxon>
        <taxon>Sphaerophragmiaceae</taxon>
        <taxon>Austropuccinia</taxon>
    </lineage>
</organism>
<dbReference type="Proteomes" id="UP000765509">
    <property type="component" value="Unassembled WGS sequence"/>
</dbReference>
<dbReference type="SUPFAM" id="SSF53098">
    <property type="entry name" value="Ribonuclease H-like"/>
    <property type="match status" value="1"/>
</dbReference>
<dbReference type="InterPro" id="IPR036397">
    <property type="entry name" value="RNaseH_sf"/>
</dbReference>
<protein>
    <recommendedName>
        <fullName evidence="2">Integrase catalytic domain-containing protein</fullName>
    </recommendedName>
</protein>
<evidence type="ECO:0000259" key="2">
    <source>
        <dbReference type="PROSITE" id="PS50994"/>
    </source>
</evidence>
<keyword evidence="1" id="KW-0694">RNA-binding</keyword>
<dbReference type="GO" id="GO:0005634">
    <property type="term" value="C:nucleus"/>
    <property type="evidence" value="ECO:0007669"/>
    <property type="project" value="UniProtKB-ARBA"/>
</dbReference>
<dbReference type="OrthoDB" id="3227343at2759"/>